<evidence type="ECO:0000256" key="3">
    <source>
        <dbReference type="ARBA" id="ARBA00004604"/>
    </source>
</evidence>
<evidence type="ECO:0000256" key="6">
    <source>
        <dbReference type="ARBA" id="ARBA00022670"/>
    </source>
</evidence>
<dbReference type="PRINTS" id="PR01233">
    <property type="entry name" value="JOSEPHIN"/>
</dbReference>
<dbReference type="Gene3D" id="1.10.287.10">
    <property type="entry name" value="S15/NS1, RNA-binding"/>
    <property type="match status" value="1"/>
</dbReference>
<evidence type="ECO:0000256" key="13">
    <source>
        <dbReference type="ARBA" id="ARBA00023242"/>
    </source>
</evidence>
<evidence type="ECO:0000256" key="18">
    <source>
        <dbReference type="PIRSR" id="PIRSR633865-1"/>
    </source>
</evidence>
<reference evidence="23" key="1">
    <citation type="submission" date="2022-10" db="EMBL/GenBank/DDBJ databases">
        <title>Genome assembly of Pristionchus species.</title>
        <authorList>
            <person name="Yoshida K."/>
            <person name="Sommer R.J."/>
        </authorList>
    </citation>
    <scope>NUCLEOTIDE SEQUENCE [LARGE SCALE GENOMIC DNA]</scope>
    <source>
        <strain evidence="23">RS5460</strain>
    </source>
</reference>
<dbReference type="PROSITE" id="PS50330">
    <property type="entry name" value="UIM"/>
    <property type="match status" value="1"/>
</dbReference>
<dbReference type="Pfam" id="PF02099">
    <property type="entry name" value="Josephin"/>
    <property type="match status" value="1"/>
</dbReference>
<evidence type="ECO:0000256" key="15">
    <source>
        <dbReference type="ARBA" id="ARBA00063584"/>
    </source>
</evidence>
<dbReference type="InterPro" id="IPR003903">
    <property type="entry name" value="UIM_dom"/>
</dbReference>
<evidence type="ECO:0000256" key="12">
    <source>
        <dbReference type="ARBA" id="ARBA00023163"/>
    </source>
</evidence>
<dbReference type="PANTHER" id="PTHR14159">
    <property type="entry name" value="ATAXIN-3-RELATED"/>
    <property type="match status" value="1"/>
</dbReference>
<evidence type="ECO:0000256" key="4">
    <source>
        <dbReference type="ARBA" id="ARBA00012759"/>
    </source>
</evidence>
<keyword evidence="23" id="KW-1185">Reference proteome</keyword>
<feature type="active site" evidence="19">
    <location>
        <position position="21"/>
    </location>
</feature>
<dbReference type="Pfam" id="PF23625">
    <property type="entry name" value="UIM_2"/>
    <property type="match status" value="3"/>
</dbReference>
<dbReference type="FunFam" id="1.10.287.10:FF:000018">
    <property type="entry name" value="Ataxin-3 homolog"/>
    <property type="match status" value="1"/>
</dbReference>
<dbReference type="AlphaFoldDB" id="A0AAN5IB57"/>
<keyword evidence="5" id="KW-0963">Cytoplasm</keyword>
<dbReference type="Proteomes" id="UP001328107">
    <property type="component" value="Unassembled WGS sequence"/>
</dbReference>
<evidence type="ECO:0000256" key="14">
    <source>
        <dbReference type="ARBA" id="ARBA00060106"/>
    </source>
</evidence>
<proteinExistence type="predicted"/>
<dbReference type="GO" id="GO:0005737">
    <property type="term" value="C:cytoplasm"/>
    <property type="evidence" value="ECO:0007669"/>
    <property type="project" value="UniProtKB-SubCell"/>
</dbReference>
<keyword evidence="7" id="KW-0677">Repeat</keyword>
<sequence length="312" mass="34731">MGTFENPISSIFFEKQVARLCAQHALNMLLQKDLFTAVDLAEIAKRLDSEENAVLDADHKESQNMDDSGFFSVQVIAEALKSFKLELLSILHPDVSKVKENPLVARAFICNRSEHWFVIRKFGKQWFELNSCRDGALLLTDTYVSLFLTQLTSDGYSIFVVDGELPDCPADHIISANPVIFVPPKKKEQEAKKEESKQMKAFTGTGHRLGDAVVSDASVGGGAAANDDELQEAIRRSLADQAGPSHIGDDFDDDLRKAMAMSTEDDSEERSFQMALAMSMETDYPSTSKTIPKKSAAEELREKRDAFLKRLE</sequence>
<evidence type="ECO:0000256" key="20">
    <source>
        <dbReference type="SAM" id="MobiDB-lite"/>
    </source>
</evidence>
<accession>A0AAN5IB57</accession>
<feature type="region of interest" description="Disordered" evidence="20">
    <location>
        <begin position="280"/>
        <end position="299"/>
    </location>
</feature>
<evidence type="ECO:0000256" key="10">
    <source>
        <dbReference type="ARBA" id="ARBA00022807"/>
    </source>
</evidence>
<gene>
    <name evidence="22" type="ORF">PMAYCL1PPCAC_26686</name>
</gene>
<feature type="active site" evidence="18 19">
    <location>
        <position position="130"/>
    </location>
</feature>
<dbReference type="PANTHER" id="PTHR14159:SF0">
    <property type="entry name" value="ATAXIN-3-RELATED"/>
    <property type="match status" value="1"/>
</dbReference>
<dbReference type="EC" id="3.4.19.12" evidence="4"/>
<dbReference type="GO" id="GO:0016579">
    <property type="term" value="P:protein deubiquitination"/>
    <property type="evidence" value="ECO:0007669"/>
    <property type="project" value="InterPro"/>
</dbReference>
<dbReference type="EMBL" id="BTRK01000006">
    <property type="protein sequence ID" value="GMR56491.1"/>
    <property type="molecule type" value="Genomic_DNA"/>
</dbReference>
<dbReference type="InterPro" id="IPR006155">
    <property type="entry name" value="Josephin"/>
</dbReference>
<dbReference type="InterPro" id="IPR033865">
    <property type="entry name" value="Ataxin-3"/>
</dbReference>
<dbReference type="SMART" id="SM00726">
    <property type="entry name" value="UIM"/>
    <property type="match status" value="2"/>
</dbReference>
<keyword evidence="13" id="KW-0539">Nucleus</keyword>
<feature type="active site" evidence="19">
    <location>
        <position position="115"/>
    </location>
</feature>
<comment type="subunit">
    <text evidence="15">Forms a complex composed of deubiquitinating enzyme atx-3, adapter ubxn-5 and cdc-48.1. Forms a complex composed of deubiquitinating enzyme atx-3, E4 ubiquitin-protein ligase ufd-2 and cdc-48.1. Interacts (via RRDR motif) with cdc-48.1 (via N-terminus) and cdc-48.2 (via N-terminus); the interaction with cdc-48.1 is not required for atx-3 enzymatic activity. Interacts (via C-terminus) with ubxn-5. May interact with ned-8.</text>
</comment>
<dbReference type="SMART" id="SM01246">
    <property type="entry name" value="Josephin"/>
    <property type="match status" value="1"/>
</dbReference>
<evidence type="ECO:0000256" key="5">
    <source>
        <dbReference type="ARBA" id="ARBA00022490"/>
    </source>
</evidence>
<dbReference type="GO" id="GO:0004843">
    <property type="term" value="F:cysteine-type deubiquitinase activity"/>
    <property type="evidence" value="ECO:0007669"/>
    <property type="project" value="UniProtKB-EC"/>
</dbReference>
<evidence type="ECO:0000256" key="8">
    <source>
        <dbReference type="ARBA" id="ARBA00022786"/>
    </source>
</evidence>
<keyword evidence="11" id="KW-0805">Transcription regulation</keyword>
<dbReference type="PROSITE" id="PS50957">
    <property type="entry name" value="JOSEPHIN"/>
    <property type="match status" value="1"/>
</dbReference>
<evidence type="ECO:0000256" key="17">
    <source>
        <dbReference type="ARBA" id="ARBA00082365"/>
    </source>
</evidence>
<evidence type="ECO:0000259" key="21">
    <source>
        <dbReference type="PROSITE" id="PS50957"/>
    </source>
</evidence>
<dbReference type="Gene3D" id="3.90.70.40">
    <property type="match status" value="1"/>
</dbReference>
<dbReference type="GO" id="GO:0006508">
    <property type="term" value="P:proteolysis"/>
    <property type="evidence" value="ECO:0007669"/>
    <property type="project" value="UniProtKB-KW"/>
</dbReference>
<comment type="catalytic activity">
    <reaction evidence="1">
        <text>Thiol-dependent hydrolysis of ester, thioester, amide, peptide and isopeptide bonds formed by the C-terminal Gly of ubiquitin (a 76-residue protein attached to proteins as an intracellular targeting signal).</text>
        <dbReference type="EC" id="3.4.19.12"/>
    </reaction>
</comment>
<feature type="active site" description="Proton acceptor" evidence="18">
    <location>
        <position position="115"/>
    </location>
</feature>
<keyword evidence="6" id="KW-0645">Protease</keyword>
<feature type="domain" description="Josephin" evidence="21">
    <location>
        <begin position="8"/>
        <end position="176"/>
    </location>
</feature>
<comment type="caution">
    <text evidence="22">The sequence shown here is derived from an EMBL/GenBank/DDBJ whole genome shotgun (WGS) entry which is preliminary data.</text>
</comment>
<evidence type="ECO:0000256" key="9">
    <source>
        <dbReference type="ARBA" id="ARBA00022801"/>
    </source>
</evidence>
<evidence type="ECO:0000256" key="16">
    <source>
        <dbReference type="ARBA" id="ARBA00069055"/>
    </source>
</evidence>
<evidence type="ECO:0000313" key="22">
    <source>
        <dbReference type="EMBL" id="GMR56491.1"/>
    </source>
</evidence>
<organism evidence="22 23">
    <name type="scientific">Pristionchus mayeri</name>
    <dbReference type="NCBI Taxonomy" id="1317129"/>
    <lineage>
        <taxon>Eukaryota</taxon>
        <taxon>Metazoa</taxon>
        <taxon>Ecdysozoa</taxon>
        <taxon>Nematoda</taxon>
        <taxon>Chromadorea</taxon>
        <taxon>Rhabditida</taxon>
        <taxon>Rhabditina</taxon>
        <taxon>Diplogasteromorpha</taxon>
        <taxon>Diplogasteroidea</taxon>
        <taxon>Neodiplogasteridae</taxon>
        <taxon>Pristionchus</taxon>
    </lineage>
</organism>
<keyword evidence="8" id="KW-0833">Ubl conjugation pathway</keyword>
<evidence type="ECO:0000256" key="19">
    <source>
        <dbReference type="PROSITE-ProRule" id="PRU00331"/>
    </source>
</evidence>
<feature type="active site" description="Nucleophile" evidence="18">
    <location>
        <position position="21"/>
    </location>
</feature>
<evidence type="ECO:0000256" key="11">
    <source>
        <dbReference type="ARBA" id="ARBA00023015"/>
    </source>
</evidence>
<evidence type="ECO:0000256" key="2">
    <source>
        <dbReference type="ARBA" id="ARBA00004496"/>
    </source>
</evidence>
<evidence type="ECO:0000256" key="7">
    <source>
        <dbReference type="ARBA" id="ARBA00022737"/>
    </source>
</evidence>
<keyword evidence="9 19" id="KW-0378">Hydrolase</keyword>
<comment type="subcellular location">
    <subcellularLocation>
        <location evidence="2">Cytoplasm</location>
    </subcellularLocation>
    <subcellularLocation>
        <location evidence="3">Nucleus</location>
        <location evidence="3">Nucleolus</location>
    </subcellularLocation>
</comment>
<comment type="function">
    <text evidence="14">Acts as a chain editing deubiquitinating enzyme that binds and cleaves 'Lys-48'-linked polyubiquitin chains, with a preference for chains containing four or more ubiquitin molecules thereby modulating protein degradation by the ubiquitin-proteasome pathway. Probably by regulating the IGF-1-insulin-like pathway, regulates lifespan. Regulates germline DNA double-strand-break repair and apoptosis in response to DNA damage by recruiting E4 ubiquitin-protein ligase ufd-2 to DNA repair foci. Interacts with key regulators of transcription and represses transcription. Acts as a histone-binding protein that regulates transcription.</text>
</comment>
<dbReference type="GO" id="GO:0005730">
    <property type="term" value="C:nucleolus"/>
    <property type="evidence" value="ECO:0007669"/>
    <property type="project" value="UniProtKB-SubCell"/>
</dbReference>
<evidence type="ECO:0000256" key="1">
    <source>
        <dbReference type="ARBA" id="ARBA00000707"/>
    </source>
</evidence>
<keyword evidence="12" id="KW-0804">Transcription</keyword>
<name>A0AAN5IB57_9BILA</name>
<keyword evidence="10" id="KW-0788">Thiol protease</keyword>
<protein>
    <recommendedName>
        <fullName evidence="16">Ataxin-3 homolog</fullName>
        <ecNumber evidence="4">3.4.19.12</ecNumber>
    </recommendedName>
    <alternativeName>
        <fullName evidence="17">Machado-Joseph disease-like protein</fullName>
    </alternativeName>
</protein>
<evidence type="ECO:0000313" key="23">
    <source>
        <dbReference type="Proteomes" id="UP001328107"/>
    </source>
</evidence>